<dbReference type="GO" id="GO:0000209">
    <property type="term" value="P:protein polyubiquitination"/>
    <property type="evidence" value="ECO:0007669"/>
    <property type="project" value="InterPro"/>
</dbReference>
<keyword evidence="9" id="KW-0677">Repeat</keyword>
<feature type="zinc finger region" description="C3H1-type" evidence="17">
    <location>
        <begin position="310"/>
        <end position="339"/>
    </location>
</feature>
<evidence type="ECO:0000256" key="14">
    <source>
        <dbReference type="ARBA" id="ARBA00023242"/>
    </source>
</evidence>
<evidence type="ECO:0000256" key="16">
    <source>
        <dbReference type="ARBA" id="ARBA00030863"/>
    </source>
</evidence>
<dbReference type="Proteomes" id="UP001178508">
    <property type="component" value="Chromosome 2"/>
</dbReference>
<comment type="pathway">
    <text evidence="4">Protein modification; protein ubiquitination.</text>
</comment>
<name>A0AAV1ER92_XYRNO</name>
<feature type="domain" description="RING-type" evidence="18">
    <location>
        <begin position="227"/>
        <end position="281"/>
    </location>
</feature>
<evidence type="ECO:0000256" key="13">
    <source>
        <dbReference type="ARBA" id="ARBA00022833"/>
    </source>
</evidence>
<dbReference type="PROSITE" id="PS50089">
    <property type="entry name" value="ZF_RING_2"/>
    <property type="match status" value="1"/>
</dbReference>
<protein>
    <recommendedName>
        <fullName evidence="15">E3 ubiquitin-protein ligase makorin-2</fullName>
        <ecNumber evidence="5">2.3.2.27</ecNumber>
    </recommendedName>
    <alternativeName>
        <fullName evidence="16">RING-type E3 ubiquitin transferase makorin-2</fullName>
    </alternativeName>
</protein>
<keyword evidence="13 17" id="KW-0862">Zinc</keyword>
<evidence type="ECO:0000256" key="10">
    <source>
        <dbReference type="ARBA" id="ARBA00022771"/>
    </source>
</evidence>
<dbReference type="PANTHER" id="PTHR11224">
    <property type="entry name" value="MAKORIN-RELATED"/>
    <property type="match status" value="1"/>
</dbReference>
<dbReference type="InterPro" id="IPR017907">
    <property type="entry name" value="Znf_RING_CS"/>
</dbReference>
<comment type="subcellular location">
    <subcellularLocation>
        <location evidence="3">Cytoplasm</location>
    </subcellularLocation>
    <subcellularLocation>
        <location evidence="2">Nucleus</location>
    </subcellularLocation>
</comment>
<organism evidence="20 21">
    <name type="scientific">Xyrichtys novacula</name>
    <name type="common">Pearly razorfish</name>
    <name type="synonym">Hemipteronotus novacula</name>
    <dbReference type="NCBI Taxonomy" id="13765"/>
    <lineage>
        <taxon>Eukaryota</taxon>
        <taxon>Metazoa</taxon>
        <taxon>Chordata</taxon>
        <taxon>Craniata</taxon>
        <taxon>Vertebrata</taxon>
        <taxon>Euteleostomi</taxon>
        <taxon>Actinopterygii</taxon>
        <taxon>Neopterygii</taxon>
        <taxon>Teleostei</taxon>
        <taxon>Neoteleostei</taxon>
        <taxon>Acanthomorphata</taxon>
        <taxon>Eupercaria</taxon>
        <taxon>Labriformes</taxon>
        <taxon>Labridae</taxon>
        <taxon>Xyrichtys</taxon>
    </lineage>
</organism>
<evidence type="ECO:0000256" key="15">
    <source>
        <dbReference type="ARBA" id="ARBA00029530"/>
    </source>
</evidence>
<feature type="domain" description="C3H1-type" evidence="19">
    <location>
        <begin position="3"/>
        <end position="30"/>
    </location>
</feature>
<evidence type="ECO:0000256" key="4">
    <source>
        <dbReference type="ARBA" id="ARBA00004906"/>
    </source>
</evidence>
<reference evidence="20" key="1">
    <citation type="submission" date="2023-08" db="EMBL/GenBank/DDBJ databases">
        <authorList>
            <person name="Alioto T."/>
            <person name="Alioto T."/>
            <person name="Gomez Garrido J."/>
        </authorList>
    </citation>
    <scope>NUCLEOTIDE SEQUENCE</scope>
</reference>
<evidence type="ECO:0000256" key="6">
    <source>
        <dbReference type="ARBA" id="ARBA00022490"/>
    </source>
</evidence>
<feature type="domain" description="C3H1-type" evidence="19">
    <location>
        <begin position="32"/>
        <end position="59"/>
    </location>
</feature>
<dbReference type="PROSITE" id="PS00518">
    <property type="entry name" value="ZF_RING_1"/>
    <property type="match status" value="1"/>
</dbReference>
<evidence type="ECO:0000256" key="3">
    <source>
        <dbReference type="ARBA" id="ARBA00004496"/>
    </source>
</evidence>
<evidence type="ECO:0000256" key="7">
    <source>
        <dbReference type="ARBA" id="ARBA00022679"/>
    </source>
</evidence>
<comment type="catalytic activity">
    <reaction evidence="1">
        <text>S-ubiquitinyl-[E2 ubiquitin-conjugating enzyme]-L-cysteine + [acceptor protein]-L-lysine = [E2 ubiquitin-conjugating enzyme]-L-cysteine + N(6)-ubiquitinyl-[acceptor protein]-L-lysine.</text>
        <dbReference type="EC" id="2.3.2.27"/>
    </reaction>
</comment>
<evidence type="ECO:0000256" key="5">
    <source>
        <dbReference type="ARBA" id="ARBA00012483"/>
    </source>
</evidence>
<dbReference type="Pfam" id="PF00642">
    <property type="entry name" value="zf-CCCH"/>
    <property type="match status" value="1"/>
</dbReference>
<evidence type="ECO:0000256" key="9">
    <source>
        <dbReference type="ARBA" id="ARBA00022737"/>
    </source>
</evidence>
<feature type="zinc finger region" description="C3H1-type" evidence="17">
    <location>
        <begin position="32"/>
        <end position="59"/>
    </location>
</feature>
<keyword evidence="12" id="KW-0833">Ubl conjugation pathway</keyword>
<dbReference type="PROSITE" id="PS50103">
    <property type="entry name" value="ZF_C3H1"/>
    <property type="match status" value="4"/>
</dbReference>
<accession>A0AAV1ER92</accession>
<dbReference type="Gene3D" id="3.30.40.10">
    <property type="entry name" value="Zinc/RING finger domain, C3HC4 (zinc finger)"/>
    <property type="match status" value="1"/>
</dbReference>
<evidence type="ECO:0000256" key="1">
    <source>
        <dbReference type="ARBA" id="ARBA00000900"/>
    </source>
</evidence>
<dbReference type="InterPro" id="IPR000571">
    <property type="entry name" value="Znf_CCCH"/>
</dbReference>
<keyword evidence="14" id="KW-0539">Nucleus</keyword>
<evidence type="ECO:0000256" key="17">
    <source>
        <dbReference type="PROSITE-ProRule" id="PRU00723"/>
    </source>
</evidence>
<dbReference type="AlphaFoldDB" id="A0AAV1ER92"/>
<dbReference type="GO" id="GO:0005634">
    <property type="term" value="C:nucleus"/>
    <property type="evidence" value="ECO:0007669"/>
    <property type="project" value="UniProtKB-SubCell"/>
</dbReference>
<dbReference type="GO" id="GO:0008270">
    <property type="term" value="F:zinc ion binding"/>
    <property type="evidence" value="ECO:0007669"/>
    <property type="project" value="UniProtKB-KW"/>
</dbReference>
<dbReference type="GO" id="GO:0061630">
    <property type="term" value="F:ubiquitin protein ligase activity"/>
    <property type="evidence" value="ECO:0007669"/>
    <property type="project" value="UniProtKB-EC"/>
</dbReference>
<evidence type="ECO:0000313" key="20">
    <source>
        <dbReference type="EMBL" id="CAJ1051235.1"/>
    </source>
</evidence>
<dbReference type="PANTHER" id="PTHR11224:SF17">
    <property type="entry name" value="E3 UBIQUITIN-PROTEIN LIGASE MAKORIN-2"/>
    <property type="match status" value="1"/>
</dbReference>
<evidence type="ECO:0000256" key="2">
    <source>
        <dbReference type="ARBA" id="ARBA00004123"/>
    </source>
</evidence>
<gene>
    <name evidence="20" type="ORF">XNOV1_A008340</name>
</gene>
<dbReference type="Gene3D" id="4.10.1000.10">
    <property type="entry name" value="Zinc finger, CCCH-type"/>
    <property type="match status" value="1"/>
</dbReference>
<keyword evidence="8 17" id="KW-0479">Metal-binding</keyword>
<evidence type="ECO:0000256" key="11">
    <source>
        <dbReference type="ARBA" id="ARBA00022782"/>
    </source>
</evidence>
<dbReference type="EMBL" id="OY660865">
    <property type="protein sequence ID" value="CAJ1051235.1"/>
    <property type="molecule type" value="Genomic_DNA"/>
</dbReference>
<dbReference type="SMART" id="SM00356">
    <property type="entry name" value="ZnF_C3H1"/>
    <property type="match status" value="4"/>
</dbReference>
<feature type="domain" description="C3H1-type" evidence="19">
    <location>
        <begin position="310"/>
        <end position="339"/>
    </location>
</feature>
<keyword evidence="10 17" id="KW-0863">Zinc-finger</keyword>
<dbReference type="InterPro" id="IPR013083">
    <property type="entry name" value="Znf_RING/FYVE/PHD"/>
</dbReference>
<dbReference type="SMART" id="SM00184">
    <property type="entry name" value="RING"/>
    <property type="match status" value="1"/>
</dbReference>
<dbReference type="Pfam" id="PF14608">
    <property type="entry name" value="zf-CCCH_2"/>
    <property type="match status" value="3"/>
</dbReference>
<evidence type="ECO:0000256" key="12">
    <source>
        <dbReference type="ARBA" id="ARBA00022786"/>
    </source>
</evidence>
<proteinExistence type="predicted"/>
<keyword evidence="6" id="KW-0963">Cytoplasm</keyword>
<keyword evidence="11" id="KW-0221">Differentiation</keyword>
<dbReference type="EC" id="2.3.2.27" evidence="5"/>
<dbReference type="GO" id="GO:0005737">
    <property type="term" value="C:cytoplasm"/>
    <property type="evidence" value="ECO:0007669"/>
    <property type="project" value="UniProtKB-SubCell"/>
</dbReference>
<evidence type="ECO:0000313" key="21">
    <source>
        <dbReference type="Proteomes" id="UP001178508"/>
    </source>
</evidence>
<dbReference type="GO" id="GO:0030154">
    <property type="term" value="P:cell differentiation"/>
    <property type="evidence" value="ECO:0007669"/>
    <property type="project" value="UniProtKB-KW"/>
</dbReference>
<dbReference type="FunFam" id="3.30.40.10:FF:000117">
    <property type="entry name" value="Probable E3 ubiquitin-protein ligase makorin-1"/>
    <property type="match status" value="1"/>
</dbReference>
<keyword evidence="21" id="KW-1185">Reference proteome</keyword>
<evidence type="ECO:0000256" key="8">
    <source>
        <dbReference type="ARBA" id="ARBA00022723"/>
    </source>
</evidence>
<dbReference type="SUPFAM" id="SSF90229">
    <property type="entry name" value="CCCH zinc finger"/>
    <property type="match status" value="2"/>
</dbReference>
<dbReference type="InterPro" id="IPR036855">
    <property type="entry name" value="Znf_CCCH_sf"/>
</dbReference>
<dbReference type="InterPro" id="IPR045072">
    <property type="entry name" value="MKRN-like"/>
</dbReference>
<dbReference type="InterPro" id="IPR001841">
    <property type="entry name" value="Znf_RING"/>
</dbReference>
<sequence>MSTKQQVTCRYFLHGVCREGNRCMFSHDPANSKPSTICKYYQRGVCAYGDRCRYDHIKASFRGGGGASENHSGVGGAGGGAPVRGGAKKSMVLRDRVLGVDNMFGGPVDSLGSGFTAAAAAAAAPQTYRDAIRTGLDTSAQEQVPPPVGGACQAPLPQLCPFAAAGHCHYEESCTYLHGNMCEVCGLQVLHPHDAEQRKAHEKMCLLAFEADMEKAFAAQLSQDKVCSICMEVVVQKLNPSERRFGILSSCCHVFCLACIRQWRCTRNFSNKIIKACPECRVASEFVIPSVYWVEDQDDKDHLIELFKSGVGKKACKYFDQGRGSCPFGGKCLYLHAFPDGTRPEPERPRKQLSSEGNVRFMNSVRLWDFIEEREQRPASSIQSPDDDMTELRELFMQMSGPSQDGAETSADQITV</sequence>
<feature type="domain" description="C3H1-type" evidence="19">
    <location>
        <begin position="154"/>
        <end position="181"/>
    </location>
</feature>
<dbReference type="SUPFAM" id="SSF57850">
    <property type="entry name" value="RING/U-box"/>
    <property type="match status" value="1"/>
</dbReference>
<feature type="zinc finger region" description="C3H1-type" evidence="17">
    <location>
        <begin position="3"/>
        <end position="30"/>
    </location>
</feature>
<evidence type="ECO:0000259" key="18">
    <source>
        <dbReference type="PROSITE" id="PS50089"/>
    </source>
</evidence>
<feature type="zinc finger region" description="C3H1-type" evidence="17">
    <location>
        <begin position="154"/>
        <end position="181"/>
    </location>
</feature>
<evidence type="ECO:0000259" key="19">
    <source>
        <dbReference type="PROSITE" id="PS50103"/>
    </source>
</evidence>
<keyword evidence="7" id="KW-0808">Transferase</keyword>